<keyword evidence="13" id="KW-1185">Reference proteome</keyword>
<keyword evidence="5" id="KW-0547">Nucleotide-binding</keyword>
<evidence type="ECO:0000256" key="7">
    <source>
        <dbReference type="ARBA" id="ARBA00022840"/>
    </source>
</evidence>
<evidence type="ECO:0000259" key="11">
    <source>
        <dbReference type="PROSITE" id="PS50109"/>
    </source>
</evidence>
<dbReference type="SUPFAM" id="SSF55874">
    <property type="entry name" value="ATPase domain of HSP90 chaperone/DNA topoisomerase II/histidine kinase"/>
    <property type="match status" value="1"/>
</dbReference>
<dbReference type="GO" id="GO:0000155">
    <property type="term" value="F:phosphorelay sensor kinase activity"/>
    <property type="evidence" value="ECO:0007669"/>
    <property type="project" value="InterPro"/>
</dbReference>
<evidence type="ECO:0000313" key="13">
    <source>
        <dbReference type="Proteomes" id="UP000217446"/>
    </source>
</evidence>
<comment type="caution">
    <text evidence="12">The sequence shown here is derived from an EMBL/GenBank/DDBJ whole genome shotgun (WGS) entry which is preliminary data.</text>
</comment>
<evidence type="ECO:0000256" key="10">
    <source>
        <dbReference type="SAM" id="Phobius"/>
    </source>
</evidence>
<keyword evidence="10" id="KW-0812">Transmembrane</keyword>
<keyword evidence="10" id="KW-0472">Membrane</keyword>
<dbReference type="EMBL" id="BDQI01000013">
    <property type="protein sequence ID" value="GAX54208.1"/>
    <property type="molecule type" value="Genomic_DNA"/>
</dbReference>
<keyword evidence="4" id="KW-0808">Transferase</keyword>
<keyword evidence="6 12" id="KW-0418">Kinase</keyword>
<evidence type="ECO:0000256" key="3">
    <source>
        <dbReference type="ARBA" id="ARBA00022553"/>
    </source>
</evidence>
<keyword evidence="7" id="KW-0067">ATP-binding</keyword>
<dbReference type="SMART" id="SM00387">
    <property type="entry name" value="HATPase_c"/>
    <property type="match status" value="1"/>
</dbReference>
<dbReference type="GO" id="GO:0016020">
    <property type="term" value="C:membrane"/>
    <property type="evidence" value="ECO:0007669"/>
    <property type="project" value="InterPro"/>
</dbReference>
<dbReference type="Pfam" id="PF07730">
    <property type="entry name" value="HisKA_3"/>
    <property type="match status" value="1"/>
</dbReference>
<name>A0A250VJ27_STROL</name>
<dbReference type="InterPro" id="IPR036890">
    <property type="entry name" value="HATPase_C_sf"/>
</dbReference>
<evidence type="ECO:0000256" key="2">
    <source>
        <dbReference type="ARBA" id="ARBA00012438"/>
    </source>
</evidence>
<dbReference type="Gene3D" id="1.20.5.1930">
    <property type="match status" value="1"/>
</dbReference>
<gene>
    <name evidence="12" type="ORF">SO3561_05746</name>
</gene>
<feature type="compositionally biased region" description="Low complexity" evidence="9">
    <location>
        <begin position="261"/>
        <end position="272"/>
    </location>
</feature>
<accession>A0A250VJ27</accession>
<evidence type="ECO:0000256" key="4">
    <source>
        <dbReference type="ARBA" id="ARBA00022679"/>
    </source>
</evidence>
<feature type="domain" description="Histidine kinase" evidence="11">
    <location>
        <begin position="319"/>
        <end position="409"/>
    </location>
</feature>
<sequence>MIANWQRHIRSSPRAQDTASALLLFAVSFPGSLYVAAGSPGPAAPWWTAALLSCVSCTALLFHRDHPRTALALTTAAAVTSAAQGRLLTVLSLGPLMVALYSFALRTEHNTLRRSYALGVAALLMTTELIAGPADRPMDLKTVGPAAWVLIPTALGSAVRLRRAYLDAVRARAEHAERTREEEARRRVAEERLRIARELHDVTAQHLALANAQAGTLAHLLRGQPDQVHKILAGLATTTSAALRELKATVGLLRHEGTEGTEGTVDTQGTEGASSPTAPGLARLAGLTASFRSAGLDVTVSTEGEPRQLTPAADLTAFRIVQEALTNVTKHAAAKTARVRLTYSHDRLTLTVADDGGTVRSAPPTPPLPGGGFGLLGMRERAQSVGGRLRAGPRPGGGFEVRAELPLGETALAIHETALAIQETALAIRPCPGAKPPSPGR</sequence>
<evidence type="ECO:0000256" key="9">
    <source>
        <dbReference type="SAM" id="MobiDB-lite"/>
    </source>
</evidence>
<dbReference type="CDD" id="cd16917">
    <property type="entry name" value="HATPase_UhpB-NarQ-NarX-like"/>
    <property type="match status" value="1"/>
</dbReference>
<dbReference type="InterPro" id="IPR050482">
    <property type="entry name" value="Sensor_HK_TwoCompSys"/>
</dbReference>
<reference evidence="13" key="1">
    <citation type="submission" date="2017-05" db="EMBL/GenBank/DDBJ databases">
        <title>Streptomyces olivochromogenes NBRC 3561 whole genome shotgun sequence.</title>
        <authorList>
            <person name="Dohra H."/>
            <person name="Kodani S."/>
        </authorList>
    </citation>
    <scope>NUCLEOTIDE SEQUENCE [LARGE SCALE GENOMIC DNA]</scope>
    <source>
        <strain evidence="13">NBRC 3561</strain>
    </source>
</reference>
<dbReference type="PANTHER" id="PTHR24421">
    <property type="entry name" value="NITRATE/NITRITE SENSOR PROTEIN NARX-RELATED"/>
    <property type="match status" value="1"/>
</dbReference>
<dbReference type="PANTHER" id="PTHR24421:SF10">
    <property type="entry name" value="NITRATE_NITRITE SENSOR PROTEIN NARQ"/>
    <property type="match status" value="1"/>
</dbReference>
<feature type="transmembrane region" description="Helical" evidence="10">
    <location>
        <begin position="83"/>
        <end position="104"/>
    </location>
</feature>
<dbReference type="InterPro" id="IPR005467">
    <property type="entry name" value="His_kinase_dom"/>
</dbReference>
<feature type="transmembrane region" description="Helical" evidence="10">
    <location>
        <begin position="43"/>
        <end position="62"/>
    </location>
</feature>
<keyword evidence="8" id="KW-0902">Two-component regulatory system</keyword>
<feature type="region of interest" description="Disordered" evidence="9">
    <location>
        <begin position="255"/>
        <end position="277"/>
    </location>
</feature>
<protein>
    <recommendedName>
        <fullName evidence="2">histidine kinase</fullName>
        <ecNumber evidence="2">2.7.13.3</ecNumber>
    </recommendedName>
</protein>
<dbReference type="Pfam" id="PF02518">
    <property type="entry name" value="HATPase_c"/>
    <property type="match status" value="1"/>
</dbReference>
<comment type="catalytic activity">
    <reaction evidence="1">
        <text>ATP + protein L-histidine = ADP + protein N-phospho-L-histidine.</text>
        <dbReference type="EC" id="2.7.13.3"/>
    </reaction>
</comment>
<evidence type="ECO:0000256" key="1">
    <source>
        <dbReference type="ARBA" id="ARBA00000085"/>
    </source>
</evidence>
<keyword evidence="3" id="KW-0597">Phosphoprotein</keyword>
<dbReference type="AlphaFoldDB" id="A0A250VJ27"/>
<evidence type="ECO:0000256" key="8">
    <source>
        <dbReference type="ARBA" id="ARBA00023012"/>
    </source>
</evidence>
<dbReference type="Proteomes" id="UP000217446">
    <property type="component" value="Unassembled WGS sequence"/>
</dbReference>
<dbReference type="PROSITE" id="PS50109">
    <property type="entry name" value="HIS_KIN"/>
    <property type="match status" value="1"/>
</dbReference>
<evidence type="ECO:0000256" key="5">
    <source>
        <dbReference type="ARBA" id="ARBA00022741"/>
    </source>
</evidence>
<evidence type="ECO:0000313" key="12">
    <source>
        <dbReference type="EMBL" id="GAX54208.1"/>
    </source>
</evidence>
<proteinExistence type="predicted"/>
<dbReference type="InterPro" id="IPR003594">
    <property type="entry name" value="HATPase_dom"/>
</dbReference>
<dbReference type="GO" id="GO:0046983">
    <property type="term" value="F:protein dimerization activity"/>
    <property type="evidence" value="ECO:0007669"/>
    <property type="project" value="InterPro"/>
</dbReference>
<dbReference type="InterPro" id="IPR011712">
    <property type="entry name" value="Sig_transdc_His_kin_sub3_dim/P"/>
</dbReference>
<dbReference type="EC" id="2.7.13.3" evidence="2"/>
<keyword evidence="10" id="KW-1133">Transmembrane helix</keyword>
<dbReference type="GO" id="GO:0005524">
    <property type="term" value="F:ATP binding"/>
    <property type="evidence" value="ECO:0007669"/>
    <property type="project" value="UniProtKB-KW"/>
</dbReference>
<organism evidence="12 13">
    <name type="scientific">Streptomyces olivochromogenes</name>
    <dbReference type="NCBI Taxonomy" id="1963"/>
    <lineage>
        <taxon>Bacteria</taxon>
        <taxon>Bacillati</taxon>
        <taxon>Actinomycetota</taxon>
        <taxon>Actinomycetes</taxon>
        <taxon>Kitasatosporales</taxon>
        <taxon>Streptomycetaceae</taxon>
        <taxon>Streptomyces</taxon>
    </lineage>
</organism>
<dbReference type="RefSeq" id="WP_067376858.1">
    <property type="nucleotide sequence ID" value="NZ_BDQI01000013.1"/>
</dbReference>
<dbReference type="Gene3D" id="3.30.565.10">
    <property type="entry name" value="Histidine kinase-like ATPase, C-terminal domain"/>
    <property type="match status" value="1"/>
</dbReference>
<evidence type="ECO:0000256" key="6">
    <source>
        <dbReference type="ARBA" id="ARBA00022777"/>
    </source>
</evidence>
<feature type="transmembrane region" description="Helical" evidence="10">
    <location>
        <begin position="21"/>
        <end position="37"/>
    </location>
</feature>